<feature type="non-terminal residue" evidence="11">
    <location>
        <position position="1"/>
    </location>
</feature>
<dbReference type="Proteomes" id="UP000654075">
    <property type="component" value="Unassembled WGS sequence"/>
</dbReference>
<evidence type="ECO:0000256" key="3">
    <source>
        <dbReference type="ARBA" id="ARBA00008198"/>
    </source>
</evidence>
<feature type="compositionally biased region" description="Low complexity" evidence="9">
    <location>
        <begin position="116"/>
        <end position="138"/>
    </location>
</feature>
<keyword evidence="6 10" id="KW-0812">Transmembrane</keyword>
<keyword evidence="7 10" id="KW-1133">Transmembrane helix</keyword>
<comment type="caution">
    <text evidence="11">The sequence shown here is derived from an EMBL/GenBank/DDBJ whole genome shotgun (WGS) entry which is preliminary data.</text>
</comment>
<dbReference type="GO" id="GO:0015979">
    <property type="term" value="P:photosynthesis"/>
    <property type="evidence" value="ECO:0007669"/>
    <property type="project" value="UniProtKB-KW"/>
</dbReference>
<feature type="region of interest" description="Disordered" evidence="9">
    <location>
        <begin position="51"/>
        <end position="181"/>
    </location>
</feature>
<comment type="subcellular location">
    <subcellularLocation>
        <location evidence="2">Membrane</location>
        <topology evidence="2">Multi-pass membrane protein</topology>
    </subcellularLocation>
</comment>
<comment type="function">
    <text evidence="1">Seems to be required for the assembly of the photosystem I complex.</text>
</comment>
<dbReference type="EMBL" id="CAJNNV010000805">
    <property type="protein sequence ID" value="CAE8583605.1"/>
    <property type="molecule type" value="Genomic_DNA"/>
</dbReference>
<accession>A0A813DDF5</accession>
<feature type="compositionally biased region" description="Basic and acidic residues" evidence="9">
    <location>
        <begin position="143"/>
        <end position="154"/>
    </location>
</feature>
<feature type="compositionally biased region" description="Polar residues" evidence="9">
    <location>
        <begin position="1"/>
        <end position="18"/>
    </location>
</feature>
<evidence type="ECO:0000256" key="6">
    <source>
        <dbReference type="ARBA" id="ARBA00022692"/>
    </source>
</evidence>
<protein>
    <recommendedName>
        <fullName evidence="4">Photosystem I assembly protein Ycf4</fullName>
    </recommendedName>
</protein>
<organism evidence="11 12">
    <name type="scientific">Polarella glacialis</name>
    <name type="common">Dinoflagellate</name>
    <dbReference type="NCBI Taxonomy" id="89957"/>
    <lineage>
        <taxon>Eukaryota</taxon>
        <taxon>Sar</taxon>
        <taxon>Alveolata</taxon>
        <taxon>Dinophyceae</taxon>
        <taxon>Suessiales</taxon>
        <taxon>Suessiaceae</taxon>
        <taxon>Polarella</taxon>
    </lineage>
</organism>
<feature type="compositionally biased region" description="Acidic residues" evidence="9">
    <location>
        <begin position="155"/>
        <end position="166"/>
    </location>
</feature>
<feature type="transmembrane region" description="Helical" evidence="10">
    <location>
        <begin position="463"/>
        <end position="488"/>
    </location>
</feature>
<evidence type="ECO:0000256" key="5">
    <source>
        <dbReference type="ARBA" id="ARBA00022531"/>
    </source>
</evidence>
<dbReference type="InterPro" id="IPR003359">
    <property type="entry name" value="PSI_Ycf4_assembly"/>
</dbReference>
<sequence>AANSQLGVAISDLQTSLSEGARPTPRQRLQFTMVLAAAARTFRALSTAMMAQNGGSGGLQSEPSPEASDAVAEASDAVERAQEEALEREAEAEAEGEAERPSEAEEGEDADDPREGSAPAAPAALSLGSASQGLSGQPTFHPSPREVASDRNDDSLEEPAFEDAEDREVQAERGRPDQLAMPTATEAAEMMRMLPNYFGSGAQGAEAGTAAEDPLADLPPEVRACWQRWIQPDSFARVIGQALQPPFSRAYLSGDSTGSHHTPVLPPPEEFLPLRWQRAAGRVEGLREIPEPPEHLSRAYLSAFMRDMGQFAASSATYASIPEGERFAEGVAALKGDEGLSVPHWDFLRFGYLMQVMLTCCASSQSFTLQLPFATGLTAAMLPRRNASRLDGYGEAKAWAPPDGMVLRERFPGGRTFFSTFWAIIQPFASFGFLVVGASTFFGENIVDWTPVTKSLLGFLKPSAAMSFIPQGAFMSFYGFFGFFVFGLPQWIVVIFNKGVGCIEFNKTTKTFYIVRDGDLLFETPLDEIQQVKFVYTNFFSGDREIFLIMKDGSELKWMETVDDNVSKRVLERRASILADFLEKELIVEDA</sequence>
<evidence type="ECO:0000256" key="9">
    <source>
        <dbReference type="SAM" id="MobiDB-lite"/>
    </source>
</evidence>
<keyword evidence="5" id="KW-0602">Photosynthesis</keyword>
<evidence type="ECO:0000256" key="10">
    <source>
        <dbReference type="SAM" id="Phobius"/>
    </source>
</evidence>
<dbReference type="Pfam" id="PF02392">
    <property type="entry name" value="Ycf4"/>
    <property type="match status" value="1"/>
</dbReference>
<proteinExistence type="inferred from homology"/>
<keyword evidence="12" id="KW-1185">Reference proteome</keyword>
<keyword evidence="8 10" id="KW-0472">Membrane</keyword>
<evidence type="ECO:0000313" key="11">
    <source>
        <dbReference type="EMBL" id="CAE8583605.1"/>
    </source>
</evidence>
<dbReference type="GO" id="GO:0009522">
    <property type="term" value="C:photosystem I"/>
    <property type="evidence" value="ECO:0007669"/>
    <property type="project" value="InterPro"/>
</dbReference>
<feature type="compositionally biased region" description="Basic and acidic residues" evidence="9">
    <location>
        <begin position="167"/>
        <end position="176"/>
    </location>
</feature>
<reference evidence="11" key="1">
    <citation type="submission" date="2021-02" db="EMBL/GenBank/DDBJ databases">
        <authorList>
            <person name="Dougan E. K."/>
            <person name="Rhodes N."/>
            <person name="Thang M."/>
            <person name="Chan C."/>
        </authorList>
    </citation>
    <scope>NUCLEOTIDE SEQUENCE</scope>
</reference>
<feature type="compositionally biased region" description="Basic and acidic residues" evidence="9">
    <location>
        <begin position="77"/>
        <end position="103"/>
    </location>
</feature>
<feature type="compositionally biased region" description="Low complexity" evidence="9">
    <location>
        <begin position="61"/>
        <end position="75"/>
    </location>
</feature>
<gene>
    <name evidence="11" type="ORF">PGLA1383_LOCUS2562</name>
</gene>
<evidence type="ECO:0000313" key="12">
    <source>
        <dbReference type="Proteomes" id="UP000654075"/>
    </source>
</evidence>
<dbReference type="AlphaFoldDB" id="A0A813DDF5"/>
<evidence type="ECO:0000256" key="2">
    <source>
        <dbReference type="ARBA" id="ARBA00004141"/>
    </source>
</evidence>
<evidence type="ECO:0000256" key="4">
    <source>
        <dbReference type="ARBA" id="ARBA00015395"/>
    </source>
</evidence>
<evidence type="ECO:0000256" key="1">
    <source>
        <dbReference type="ARBA" id="ARBA00002862"/>
    </source>
</evidence>
<name>A0A813DDF5_POLGL</name>
<feature type="region of interest" description="Disordered" evidence="9">
    <location>
        <begin position="1"/>
        <end position="24"/>
    </location>
</feature>
<evidence type="ECO:0000256" key="8">
    <source>
        <dbReference type="ARBA" id="ARBA00023136"/>
    </source>
</evidence>
<feature type="transmembrane region" description="Helical" evidence="10">
    <location>
        <begin position="417"/>
        <end position="443"/>
    </location>
</feature>
<evidence type="ECO:0000256" key="7">
    <source>
        <dbReference type="ARBA" id="ARBA00022989"/>
    </source>
</evidence>
<comment type="similarity">
    <text evidence="3">Belongs to the Ycf4 family.</text>
</comment>